<reference evidence="1 2" key="1">
    <citation type="journal article" date="2019" name="Int. J. Syst. Evol. Microbiol.">
        <title>The Global Catalogue of Microorganisms (GCM) 10K type strain sequencing project: providing services to taxonomists for standard genome sequencing and annotation.</title>
        <authorList>
            <consortium name="The Broad Institute Genomics Platform"/>
            <consortium name="The Broad Institute Genome Sequencing Center for Infectious Disease"/>
            <person name="Wu L."/>
            <person name="Ma J."/>
        </authorList>
    </citation>
    <scope>NUCLEOTIDE SEQUENCE [LARGE SCALE GENOMIC DNA]</scope>
    <source>
        <strain evidence="1 2">JCM 13850</strain>
    </source>
</reference>
<proteinExistence type="predicted"/>
<comment type="caution">
    <text evidence="1">The sequence shown here is derived from an EMBL/GenBank/DDBJ whole genome shotgun (WGS) entry which is preliminary data.</text>
</comment>
<protein>
    <submittedName>
        <fullName evidence="1">Uncharacterized protein</fullName>
    </submittedName>
</protein>
<accession>A0ABN2YCF0</accession>
<evidence type="ECO:0000313" key="1">
    <source>
        <dbReference type="EMBL" id="GAA2125079.1"/>
    </source>
</evidence>
<evidence type="ECO:0000313" key="2">
    <source>
        <dbReference type="Proteomes" id="UP001501020"/>
    </source>
</evidence>
<dbReference type="Proteomes" id="UP001501020">
    <property type="component" value="Unassembled WGS sequence"/>
</dbReference>
<keyword evidence="2" id="KW-1185">Reference proteome</keyword>
<gene>
    <name evidence="1" type="ORF">GCM10009727_13140</name>
</gene>
<dbReference type="EMBL" id="BAAAMR010000007">
    <property type="protein sequence ID" value="GAA2125079.1"/>
    <property type="molecule type" value="Genomic_DNA"/>
</dbReference>
<sequence>MSACVDPSAWSRFSCRTAPQHADPVRNRRADNEPTWTGGGSLWQVCWTITDSYDRTSRSRASALSVYPQAAAVISMDRMRGTPCRRASLNSGLPARAAGLGITIFAAT</sequence>
<organism evidence="1 2">
    <name type="scientific">Actinomadura napierensis</name>
    <dbReference type="NCBI Taxonomy" id="267854"/>
    <lineage>
        <taxon>Bacteria</taxon>
        <taxon>Bacillati</taxon>
        <taxon>Actinomycetota</taxon>
        <taxon>Actinomycetes</taxon>
        <taxon>Streptosporangiales</taxon>
        <taxon>Thermomonosporaceae</taxon>
        <taxon>Actinomadura</taxon>
    </lineage>
</organism>
<name>A0ABN2YCF0_9ACTN</name>